<dbReference type="EMBL" id="CDSF01000122">
    <property type="protein sequence ID" value="CEP02150.1"/>
    <property type="molecule type" value="Genomic_DNA"/>
</dbReference>
<evidence type="ECO:0008006" key="6">
    <source>
        <dbReference type="Google" id="ProtNLM"/>
    </source>
</evidence>
<comment type="similarity">
    <text evidence="1">Belongs to the Iojap/RsfS family.</text>
</comment>
<dbReference type="OrthoDB" id="21330at2759"/>
<dbReference type="HAMAP" id="MF_01477">
    <property type="entry name" value="Iojap_RsfS"/>
    <property type="match status" value="1"/>
</dbReference>
<dbReference type="Proteomes" id="UP000290189">
    <property type="component" value="Unassembled WGS sequence"/>
</dbReference>
<keyword evidence="3" id="KW-0496">Mitochondrion</keyword>
<dbReference type="SUPFAM" id="SSF81301">
    <property type="entry name" value="Nucleotidyltransferase"/>
    <property type="match status" value="1"/>
</dbReference>
<reference evidence="2 4" key="1">
    <citation type="submission" date="2015-02" db="EMBL/GenBank/DDBJ databases">
        <authorList>
            <person name="Chooi Y.-H."/>
        </authorList>
    </citation>
    <scope>NUCLEOTIDE SEQUENCE [LARGE SCALE GENOMIC DNA]</scope>
    <source>
        <strain evidence="2">E3</strain>
    </source>
</reference>
<accession>A0A0G4J3M8</accession>
<evidence type="ECO:0000313" key="4">
    <source>
        <dbReference type="Proteomes" id="UP000039324"/>
    </source>
</evidence>
<dbReference type="InterPro" id="IPR043519">
    <property type="entry name" value="NT_sf"/>
</dbReference>
<dbReference type="GO" id="GO:0017148">
    <property type="term" value="P:negative regulation of translation"/>
    <property type="evidence" value="ECO:0007669"/>
    <property type="project" value="TreeGrafter"/>
</dbReference>
<dbReference type="InterPro" id="IPR004394">
    <property type="entry name" value="Iojap/RsfS/C7orf30"/>
</dbReference>
<evidence type="ECO:0000313" key="5">
    <source>
        <dbReference type="Proteomes" id="UP000290189"/>
    </source>
</evidence>
<keyword evidence="4" id="KW-1185">Reference proteome</keyword>
<dbReference type="GO" id="GO:0090071">
    <property type="term" value="P:negative regulation of ribosome biogenesis"/>
    <property type="evidence" value="ECO:0007669"/>
    <property type="project" value="TreeGrafter"/>
</dbReference>
<dbReference type="NCBIfam" id="TIGR00090">
    <property type="entry name" value="rsfS_iojap_ybeB"/>
    <property type="match status" value="1"/>
</dbReference>
<evidence type="ECO:0000313" key="3">
    <source>
        <dbReference type="EMBL" id="SPQ93659.1"/>
    </source>
</evidence>
<dbReference type="AlphaFoldDB" id="A0A0G4J3M8"/>
<dbReference type="Proteomes" id="UP000039324">
    <property type="component" value="Unassembled WGS sequence"/>
</dbReference>
<dbReference type="GO" id="GO:0043023">
    <property type="term" value="F:ribosomal large subunit binding"/>
    <property type="evidence" value="ECO:0007669"/>
    <property type="project" value="TreeGrafter"/>
</dbReference>
<evidence type="ECO:0000313" key="2">
    <source>
        <dbReference type="EMBL" id="CEP02150.1"/>
    </source>
</evidence>
<name>A0A0G4J3M8_PLABS</name>
<dbReference type="Gene3D" id="3.30.460.10">
    <property type="entry name" value="Beta Polymerase, domain 2"/>
    <property type="match status" value="1"/>
</dbReference>
<organism evidence="2 4">
    <name type="scientific">Plasmodiophora brassicae</name>
    <name type="common">Clubroot disease agent</name>
    <dbReference type="NCBI Taxonomy" id="37360"/>
    <lineage>
        <taxon>Eukaryota</taxon>
        <taxon>Sar</taxon>
        <taxon>Rhizaria</taxon>
        <taxon>Endomyxa</taxon>
        <taxon>Phytomyxea</taxon>
        <taxon>Plasmodiophorida</taxon>
        <taxon>Plasmodiophoridae</taxon>
        <taxon>Plasmodiophora</taxon>
    </lineage>
</organism>
<geneLocation type="mitochondrion" evidence="3"/>
<dbReference type="EMBL" id="OVEO01000001">
    <property type="protein sequence ID" value="SPQ93659.1"/>
    <property type="molecule type" value="Genomic_DNA"/>
</dbReference>
<sequence>MFPRGVVQRGSPNIVFRGLRRVVTADALSNGRGSECAPVPPQQHNLLDFDALPAIDAAAIIDARRRALHAKYNKDMTAQNEANLSLVKRLAGLNAKYLPRKYGMDTIQLVYCLRDSKLLDIRMYEVGLISSLCNTLVVATATSERHLMAAAKKVARTARKFNPLGFDPSLRFQVEGVPEDEWMCVDMGHIVLNLFSEEARYKYDIEHRWKDFQIMGKEIDWAPVPIVDEDLPARFGDGKKRF</sequence>
<protein>
    <recommendedName>
        <fullName evidence="6">Ribosomal silencing factor RsfS</fullName>
    </recommendedName>
</protein>
<dbReference type="Pfam" id="PF02410">
    <property type="entry name" value="RsfS"/>
    <property type="match status" value="1"/>
</dbReference>
<dbReference type="STRING" id="37360.A0A0G4J3M8"/>
<dbReference type="PANTHER" id="PTHR21043:SF0">
    <property type="entry name" value="MITOCHONDRIAL ASSEMBLY OF RIBOSOMAL LARGE SUBUNIT PROTEIN 1"/>
    <property type="match status" value="1"/>
</dbReference>
<reference evidence="3 5" key="2">
    <citation type="submission" date="2018-03" db="EMBL/GenBank/DDBJ databases">
        <authorList>
            <person name="Fogelqvist J."/>
        </authorList>
    </citation>
    <scope>NUCLEOTIDE SEQUENCE [LARGE SCALE GENOMIC DNA]</scope>
</reference>
<dbReference type="PANTHER" id="PTHR21043">
    <property type="entry name" value="IOJAP SUPERFAMILY ORTHOLOG"/>
    <property type="match status" value="1"/>
</dbReference>
<proteinExistence type="inferred from homology"/>
<evidence type="ECO:0000256" key="1">
    <source>
        <dbReference type="ARBA" id="ARBA00010574"/>
    </source>
</evidence>
<gene>
    <name evidence="2" type="ORF">PBRA_002415</name>
    <name evidence="3" type="ORF">PLBR_LOCUS874</name>
</gene>